<dbReference type="Pfam" id="PF00188">
    <property type="entry name" value="CAP"/>
    <property type="match status" value="1"/>
</dbReference>
<evidence type="ECO:0000256" key="1">
    <source>
        <dbReference type="SAM" id="MobiDB-lite"/>
    </source>
</evidence>
<dbReference type="InterPro" id="IPR035940">
    <property type="entry name" value="CAP_sf"/>
</dbReference>
<sequence length="279" mass="31799">MYDTVVKKIEIFTAKVLNKSNTENNDKTQLDIEDINTSSKRNNINKFYELKSINKNNGQANKKANSDKKVSVESKNKIKSNSVNKDKPTEEIKVKENTKTEIKTNTKEKTNFETKTNPKTETKPKNKNESTTKVETNTNTTPKPKPSVPISSSRQFELEVIKLVNVERQKIGLVNLIESKSLTNVARYKSKDMITYNYFSHQSPTYGSPFNMLKKFGITYKHAGENLAAGQRTPESVVNSWINSPSHKKNILNKNFTKIGIGYIKDNNGYPFWTQMFIG</sequence>
<feature type="region of interest" description="Disordered" evidence="1">
    <location>
        <begin position="55"/>
        <end position="150"/>
    </location>
</feature>
<dbReference type="NCBIfam" id="TIGR02909">
    <property type="entry name" value="spore_YkwD"/>
    <property type="match status" value="1"/>
</dbReference>
<evidence type="ECO:0000313" key="3">
    <source>
        <dbReference type="EMBL" id="NBI05298.1"/>
    </source>
</evidence>
<dbReference type="SUPFAM" id="SSF55797">
    <property type="entry name" value="PR-1-like"/>
    <property type="match status" value="1"/>
</dbReference>
<accession>A0A845QVX8</accession>
<dbReference type="PANTHER" id="PTHR31157">
    <property type="entry name" value="SCP DOMAIN-CONTAINING PROTEIN"/>
    <property type="match status" value="1"/>
</dbReference>
<dbReference type="AlphaFoldDB" id="A0A845QVX8"/>
<feature type="compositionally biased region" description="Basic and acidic residues" evidence="1">
    <location>
        <begin position="64"/>
        <end position="76"/>
    </location>
</feature>
<dbReference type="InterPro" id="IPR014258">
    <property type="entry name" value="CAP_domain_YkwD-like"/>
</dbReference>
<dbReference type="CDD" id="cd05379">
    <property type="entry name" value="CAP_bacterial"/>
    <property type="match status" value="1"/>
</dbReference>
<dbReference type="EMBL" id="QXXA01000001">
    <property type="protein sequence ID" value="NBI05298.1"/>
    <property type="molecule type" value="Genomic_DNA"/>
</dbReference>
<feature type="compositionally biased region" description="Basic and acidic residues" evidence="1">
    <location>
        <begin position="84"/>
        <end position="132"/>
    </location>
</feature>
<dbReference type="PANTHER" id="PTHR31157:SF1">
    <property type="entry name" value="SCP DOMAIN-CONTAINING PROTEIN"/>
    <property type="match status" value="1"/>
</dbReference>
<keyword evidence="4" id="KW-1185">Reference proteome</keyword>
<feature type="domain" description="SCP" evidence="2">
    <location>
        <begin position="162"/>
        <end position="277"/>
    </location>
</feature>
<proteinExistence type="predicted"/>
<dbReference type="Gene3D" id="3.40.33.10">
    <property type="entry name" value="CAP"/>
    <property type="match status" value="1"/>
</dbReference>
<evidence type="ECO:0000259" key="2">
    <source>
        <dbReference type="Pfam" id="PF00188"/>
    </source>
</evidence>
<protein>
    <recommendedName>
        <fullName evidence="2">SCP domain-containing protein</fullName>
    </recommendedName>
</protein>
<dbReference type="InterPro" id="IPR014044">
    <property type="entry name" value="CAP_dom"/>
</dbReference>
<organism evidence="3 4">
    <name type="scientific">Senegalia massiliensis</name>
    <dbReference type="NCBI Taxonomy" id="1720316"/>
    <lineage>
        <taxon>Bacteria</taxon>
        <taxon>Bacillati</taxon>
        <taxon>Bacillota</taxon>
        <taxon>Clostridia</taxon>
        <taxon>Eubacteriales</taxon>
        <taxon>Clostridiaceae</taxon>
        <taxon>Senegalia</taxon>
    </lineage>
</organism>
<reference evidence="3 4" key="1">
    <citation type="submission" date="2018-08" db="EMBL/GenBank/DDBJ databases">
        <title>Murine metabolic-syndrome-specific gut microbial biobank.</title>
        <authorList>
            <person name="Liu C."/>
        </authorList>
    </citation>
    <scope>NUCLEOTIDE SEQUENCE [LARGE SCALE GENOMIC DNA]</scope>
    <source>
        <strain evidence="3 4">583</strain>
    </source>
</reference>
<feature type="compositionally biased region" description="Low complexity" evidence="1">
    <location>
        <begin position="133"/>
        <end position="150"/>
    </location>
</feature>
<comment type="caution">
    <text evidence="3">The sequence shown here is derived from an EMBL/GenBank/DDBJ whole genome shotgun (WGS) entry which is preliminary data.</text>
</comment>
<evidence type="ECO:0000313" key="4">
    <source>
        <dbReference type="Proteomes" id="UP000467132"/>
    </source>
</evidence>
<dbReference type="OrthoDB" id="9783944at2"/>
<name>A0A845QVX8_9CLOT</name>
<gene>
    <name evidence="3" type="ORF">D3Z33_00325</name>
</gene>
<dbReference type="Proteomes" id="UP000467132">
    <property type="component" value="Unassembled WGS sequence"/>
</dbReference>